<evidence type="ECO:0000313" key="3">
    <source>
        <dbReference type="Proteomes" id="UP000264036"/>
    </source>
</evidence>
<accession>A0A356LJW3</accession>
<dbReference type="AlphaFoldDB" id="A0A356LJW3"/>
<feature type="transmembrane region" description="Helical" evidence="1">
    <location>
        <begin position="60"/>
        <end position="83"/>
    </location>
</feature>
<dbReference type="Proteomes" id="UP000264036">
    <property type="component" value="Unassembled WGS sequence"/>
</dbReference>
<name>A0A356LJW3_9BURK</name>
<protein>
    <recommendedName>
        <fullName evidence="4">PH domain-containing protein</fullName>
    </recommendedName>
</protein>
<gene>
    <name evidence="2" type="ORF">DD666_17900</name>
</gene>
<evidence type="ECO:0000313" key="2">
    <source>
        <dbReference type="EMBL" id="HBP31267.1"/>
    </source>
</evidence>
<keyword evidence="1" id="KW-0472">Membrane</keyword>
<organism evidence="2 3">
    <name type="scientific">Advenella kashmirensis</name>
    <dbReference type="NCBI Taxonomy" id="310575"/>
    <lineage>
        <taxon>Bacteria</taxon>
        <taxon>Pseudomonadati</taxon>
        <taxon>Pseudomonadota</taxon>
        <taxon>Betaproteobacteria</taxon>
        <taxon>Burkholderiales</taxon>
        <taxon>Alcaligenaceae</taxon>
    </lineage>
</organism>
<sequence>MVINFLPLSESERDQLLASIEPLPVRGQAWPAWVKAVAWVVLGLIVLQSLVAFNKAGVQVLFSMTGLILLVVFLALAVTTRYMQTSVTTIDSQGLRQSWLTRREVAWQDVTFAKFVPMLASKRLVVFTKKGKPVVFQGGTQDLQVAFAKISLAFKNRKV</sequence>
<comment type="caution">
    <text evidence="2">The sequence shown here is derived from an EMBL/GenBank/DDBJ whole genome shotgun (WGS) entry which is preliminary data.</text>
</comment>
<keyword evidence="1" id="KW-0812">Transmembrane</keyword>
<evidence type="ECO:0000256" key="1">
    <source>
        <dbReference type="SAM" id="Phobius"/>
    </source>
</evidence>
<keyword evidence="1" id="KW-1133">Transmembrane helix</keyword>
<proteinExistence type="predicted"/>
<feature type="transmembrane region" description="Helical" evidence="1">
    <location>
        <begin position="32"/>
        <end position="53"/>
    </location>
</feature>
<reference evidence="2 3" key="1">
    <citation type="journal article" date="2018" name="Nat. Biotechnol.">
        <title>A standardized bacterial taxonomy based on genome phylogeny substantially revises the tree of life.</title>
        <authorList>
            <person name="Parks D.H."/>
            <person name="Chuvochina M."/>
            <person name="Waite D.W."/>
            <person name="Rinke C."/>
            <person name="Skarshewski A."/>
            <person name="Chaumeil P.A."/>
            <person name="Hugenholtz P."/>
        </authorList>
    </citation>
    <scope>NUCLEOTIDE SEQUENCE [LARGE SCALE GENOMIC DNA]</scope>
    <source>
        <strain evidence="2">UBA10707</strain>
    </source>
</reference>
<evidence type="ECO:0008006" key="4">
    <source>
        <dbReference type="Google" id="ProtNLM"/>
    </source>
</evidence>
<dbReference type="EMBL" id="DOEK01000037">
    <property type="protein sequence ID" value="HBP31267.1"/>
    <property type="molecule type" value="Genomic_DNA"/>
</dbReference>